<organism evidence="12 13">
    <name type="scientific">Sinanodonta woodiana</name>
    <name type="common">Chinese pond mussel</name>
    <name type="synonym">Anodonta woodiana</name>
    <dbReference type="NCBI Taxonomy" id="1069815"/>
    <lineage>
        <taxon>Eukaryota</taxon>
        <taxon>Metazoa</taxon>
        <taxon>Spiralia</taxon>
        <taxon>Lophotrochozoa</taxon>
        <taxon>Mollusca</taxon>
        <taxon>Bivalvia</taxon>
        <taxon>Autobranchia</taxon>
        <taxon>Heteroconchia</taxon>
        <taxon>Palaeoheterodonta</taxon>
        <taxon>Unionida</taxon>
        <taxon>Unionoidea</taxon>
        <taxon>Unionidae</taxon>
        <taxon>Unioninae</taxon>
        <taxon>Sinanodonta</taxon>
    </lineage>
</organism>
<evidence type="ECO:0000256" key="4">
    <source>
        <dbReference type="ARBA" id="ARBA00023040"/>
    </source>
</evidence>
<evidence type="ECO:0000313" key="13">
    <source>
        <dbReference type="Proteomes" id="UP001634394"/>
    </source>
</evidence>
<dbReference type="PANTHER" id="PTHR24243:SF208">
    <property type="entry name" value="PYROKININ-1 RECEPTOR"/>
    <property type="match status" value="1"/>
</dbReference>
<keyword evidence="13" id="KW-1185">Reference proteome</keyword>
<dbReference type="GO" id="GO:0016020">
    <property type="term" value="C:membrane"/>
    <property type="evidence" value="ECO:0007669"/>
    <property type="project" value="UniProtKB-SubCell"/>
</dbReference>
<dbReference type="AlphaFoldDB" id="A0ABD3Y064"/>
<reference evidence="12 13" key="1">
    <citation type="submission" date="2024-11" db="EMBL/GenBank/DDBJ databases">
        <title>Chromosome-level genome assembly of the freshwater bivalve Anodonta woodiana.</title>
        <authorList>
            <person name="Chen X."/>
        </authorList>
    </citation>
    <scope>NUCLEOTIDE SEQUENCE [LARGE SCALE GENOMIC DNA]</scope>
    <source>
        <strain evidence="12">MN2024</strain>
        <tissue evidence="12">Gills</tissue>
    </source>
</reference>
<dbReference type="PANTHER" id="PTHR24243">
    <property type="entry name" value="G-PROTEIN COUPLED RECEPTOR"/>
    <property type="match status" value="1"/>
</dbReference>
<dbReference type="GO" id="GO:0004930">
    <property type="term" value="F:G protein-coupled receptor activity"/>
    <property type="evidence" value="ECO:0007669"/>
    <property type="project" value="UniProtKB-KW"/>
</dbReference>
<feature type="transmembrane region" description="Helical" evidence="10">
    <location>
        <begin position="84"/>
        <end position="105"/>
    </location>
</feature>
<evidence type="ECO:0000256" key="8">
    <source>
        <dbReference type="RuleBase" id="RU000688"/>
    </source>
</evidence>
<keyword evidence="4 8" id="KW-0297">G-protein coupled receptor</keyword>
<evidence type="ECO:0000259" key="11">
    <source>
        <dbReference type="PROSITE" id="PS50262"/>
    </source>
</evidence>
<evidence type="ECO:0000256" key="3">
    <source>
        <dbReference type="ARBA" id="ARBA00022989"/>
    </source>
</evidence>
<evidence type="ECO:0000256" key="6">
    <source>
        <dbReference type="ARBA" id="ARBA00023170"/>
    </source>
</evidence>
<feature type="transmembrane region" description="Helical" evidence="10">
    <location>
        <begin position="125"/>
        <end position="144"/>
    </location>
</feature>
<dbReference type="PRINTS" id="PR00237">
    <property type="entry name" value="GPCRRHODOPSN"/>
</dbReference>
<protein>
    <recommendedName>
        <fullName evidence="11">G-protein coupled receptors family 1 profile domain-containing protein</fullName>
    </recommendedName>
</protein>
<proteinExistence type="inferred from homology"/>
<dbReference type="PROSITE" id="PS50262">
    <property type="entry name" value="G_PROTEIN_RECEP_F1_2"/>
    <property type="match status" value="1"/>
</dbReference>
<dbReference type="SUPFAM" id="SSF81321">
    <property type="entry name" value="Family A G protein-coupled receptor-like"/>
    <property type="match status" value="1"/>
</dbReference>
<keyword evidence="2 8" id="KW-0812">Transmembrane</keyword>
<dbReference type="CDD" id="cd00637">
    <property type="entry name" value="7tm_classA_rhodopsin-like"/>
    <property type="match status" value="1"/>
</dbReference>
<feature type="region of interest" description="Disordered" evidence="9">
    <location>
        <begin position="278"/>
        <end position="337"/>
    </location>
</feature>
<sequence length="432" mass="49434">MDNRENFPRGGALEVNPSTMDVYEKHNTNVTENQRTLEEINDAEVMLLLPVMVFYVTIMAFGIIGNIFVLIIYFYRFKRMSARCYILTLAMLDLGVCCIGIPYHIFDLLHPYTYFSSAACKTLTFLLTFFTYGSIFVLLVVGIDRFLKICRPLKRQMSDFGSRKACLIAVGTALLIAWPQVVIYGHSTAIPSGHLNITGVECFIDDSYKHTRYPLIYIGFIIFIAISTILTLIALYSCICYQIFLYEKRQADLLRTTTRFNFCSCKETKNPTNVKYVTSLSEEETESTPLDTFENENGKQTDMGNSELQTSGSSSRSRSQCTESVRSNPEPVAASNNKRKITRKITMMMLSITVVFVISYTPSTIMLLADRLVEGLWENNDTTKIKMYDFLLRSYVINNVANPIIYGFWDNRFRSECILLLKRVCFCHCRTV</sequence>
<gene>
    <name evidence="12" type="ORF">ACJMK2_003894</name>
</gene>
<comment type="subcellular location">
    <subcellularLocation>
        <location evidence="1">Membrane</location>
        <topology evidence="1">Multi-pass membrane protein</topology>
    </subcellularLocation>
</comment>
<feature type="domain" description="G-protein coupled receptors family 1 profile" evidence="11">
    <location>
        <begin position="65"/>
        <end position="406"/>
    </location>
</feature>
<keyword evidence="7 8" id="KW-0807">Transducer</keyword>
<dbReference type="InterPro" id="IPR017452">
    <property type="entry name" value="GPCR_Rhodpsn_7TM"/>
</dbReference>
<evidence type="ECO:0000256" key="2">
    <source>
        <dbReference type="ARBA" id="ARBA00022692"/>
    </source>
</evidence>
<evidence type="ECO:0000313" key="12">
    <source>
        <dbReference type="EMBL" id="KAL3891642.1"/>
    </source>
</evidence>
<evidence type="ECO:0000256" key="7">
    <source>
        <dbReference type="ARBA" id="ARBA00023224"/>
    </source>
</evidence>
<evidence type="ECO:0000256" key="1">
    <source>
        <dbReference type="ARBA" id="ARBA00004141"/>
    </source>
</evidence>
<name>A0ABD3Y064_SINWO</name>
<keyword evidence="5 10" id="KW-0472">Membrane</keyword>
<dbReference type="PROSITE" id="PS00237">
    <property type="entry name" value="G_PROTEIN_RECEP_F1_1"/>
    <property type="match status" value="1"/>
</dbReference>
<dbReference type="Gene3D" id="1.20.1070.10">
    <property type="entry name" value="Rhodopsin 7-helix transmembrane proteins"/>
    <property type="match status" value="1"/>
</dbReference>
<accession>A0ABD3Y064</accession>
<keyword evidence="3 10" id="KW-1133">Transmembrane helix</keyword>
<dbReference type="EMBL" id="JBJQND010000001">
    <property type="protein sequence ID" value="KAL3891642.1"/>
    <property type="molecule type" value="Genomic_DNA"/>
</dbReference>
<evidence type="ECO:0000256" key="9">
    <source>
        <dbReference type="SAM" id="MobiDB-lite"/>
    </source>
</evidence>
<dbReference type="Proteomes" id="UP001634394">
    <property type="component" value="Unassembled WGS sequence"/>
</dbReference>
<comment type="similarity">
    <text evidence="8">Belongs to the G-protein coupled receptor 1 family.</text>
</comment>
<comment type="caution">
    <text evidence="12">The sequence shown here is derived from an EMBL/GenBank/DDBJ whole genome shotgun (WGS) entry which is preliminary data.</text>
</comment>
<feature type="transmembrane region" description="Helical" evidence="10">
    <location>
        <begin position="165"/>
        <end position="185"/>
    </location>
</feature>
<dbReference type="InterPro" id="IPR000276">
    <property type="entry name" value="GPCR_Rhodpsn"/>
</dbReference>
<dbReference type="Pfam" id="PF00001">
    <property type="entry name" value="7tm_1"/>
    <property type="match status" value="1"/>
</dbReference>
<evidence type="ECO:0000256" key="10">
    <source>
        <dbReference type="SAM" id="Phobius"/>
    </source>
</evidence>
<feature type="compositionally biased region" description="Low complexity" evidence="9">
    <location>
        <begin position="306"/>
        <end position="324"/>
    </location>
</feature>
<keyword evidence="6 8" id="KW-0675">Receptor</keyword>
<evidence type="ECO:0000256" key="5">
    <source>
        <dbReference type="ARBA" id="ARBA00023136"/>
    </source>
</evidence>
<feature type="transmembrane region" description="Helical" evidence="10">
    <location>
        <begin position="347"/>
        <end position="369"/>
    </location>
</feature>
<feature type="transmembrane region" description="Helical" evidence="10">
    <location>
        <begin position="215"/>
        <end position="245"/>
    </location>
</feature>
<feature type="transmembrane region" description="Helical" evidence="10">
    <location>
        <begin position="52"/>
        <end position="75"/>
    </location>
</feature>